<dbReference type="Pfam" id="PF00497">
    <property type="entry name" value="SBP_bac_3"/>
    <property type="match status" value="1"/>
</dbReference>
<keyword evidence="1 2" id="KW-0732">Signal</keyword>
<dbReference type="SMART" id="SM00062">
    <property type="entry name" value="PBPb"/>
    <property type="match status" value="1"/>
</dbReference>
<dbReference type="RefSeq" id="WP_368392719.1">
    <property type="nucleotide sequence ID" value="NZ_JBFRYC010000012.1"/>
</dbReference>
<dbReference type="Proteomes" id="UP001557465">
    <property type="component" value="Unassembled WGS sequence"/>
</dbReference>
<feature type="chain" id="PRO_5046004213" evidence="2">
    <location>
        <begin position="25"/>
        <end position="269"/>
    </location>
</feature>
<dbReference type="PANTHER" id="PTHR35936">
    <property type="entry name" value="MEMBRANE-BOUND LYTIC MUREIN TRANSGLYCOSYLASE F"/>
    <property type="match status" value="1"/>
</dbReference>
<sequence>MKFFHTLAAAAIAATALLAPQAQATTLKQIEANGVLKVGMLVDFPPFGTMSTTGTPEGYDADTAKALAKYLGTKIQIVPVTGPNRIPYLLSGQVDVLVASLGITPARAERVDFSNPYAGIEIMVYGKKDEDVKDGAGLADKTIGVVRASTQDAGVTKVAPASATIRRFDDDAAAVQALLSGQVPLIGVSNVIAAQINKAAPGRFDEKFSLSSQVQGVAVVPGSDALLAKINAFVADAMKDGTMDKISEQWLGTKVPDFVRTGTAKAALK</sequence>
<accession>A0ABV3TNI6</accession>
<keyword evidence="5" id="KW-1185">Reference proteome</keyword>
<proteinExistence type="predicted"/>
<name>A0ABV3TNI6_9RHOB</name>
<protein>
    <submittedName>
        <fullName evidence="4">Transporter substrate-binding domain-containing protein</fullName>
    </submittedName>
</protein>
<evidence type="ECO:0000313" key="5">
    <source>
        <dbReference type="Proteomes" id="UP001557465"/>
    </source>
</evidence>
<feature type="signal peptide" evidence="2">
    <location>
        <begin position="1"/>
        <end position="24"/>
    </location>
</feature>
<dbReference type="CDD" id="cd01072">
    <property type="entry name" value="PBP2_SMa0082_like"/>
    <property type="match status" value="1"/>
</dbReference>
<dbReference type="EMBL" id="JBFRYC010000012">
    <property type="protein sequence ID" value="MEX1663127.1"/>
    <property type="molecule type" value="Genomic_DNA"/>
</dbReference>
<gene>
    <name evidence="4" type="ORF">AB4874_15985</name>
</gene>
<dbReference type="Gene3D" id="3.40.190.10">
    <property type="entry name" value="Periplasmic binding protein-like II"/>
    <property type="match status" value="2"/>
</dbReference>
<comment type="caution">
    <text evidence="4">The sequence shown here is derived from an EMBL/GenBank/DDBJ whole genome shotgun (WGS) entry which is preliminary data.</text>
</comment>
<evidence type="ECO:0000256" key="2">
    <source>
        <dbReference type="SAM" id="SignalP"/>
    </source>
</evidence>
<evidence type="ECO:0000256" key="1">
    <source>
        <dbReference type="ARBA" id="ARBA00022729"/>
    </source>
</evidence>
<dbReference type="PANTHER" id="PTHR35936:SF17">
    <property type="entry name" value="ARGININE-BINDING EXTRACELLULAR PROTEIN ARTP"/>
    <property type="match status" value="1"/>
</dbReference>
<reference evidence="4 5" key="1">
    <citation type="journal article" date="2011" name="Int. J. Syst. Evol. Microbiol.">
        <title>Zhongshania antarctica gen. nov., sp. nov. and Zhongshania guokunii sp. nov., gammaproteobacteria respectively isolated from coastal attached (fast) ice and surface seawater of the Antarctic.</title>
        <authorList>
            <person name="Li H.J."/>
            <person name="Zhang X.Y."/>
            <person name="Chen C.X."/>
            <person name="Zhang Y.J."/>
            <person name="Gao Z.M."/>
            <person name="Yu Y."/>
            <person name="Chen X.L."/>
            <person name="Chen B."/>
            <person name="Zhang Y.Z."/>
        </authorList>
    </citation>
    <scope>NUCLEOTIDE SEQUENCE [LARGE SCALE GENOMIC DNA]</scope>
    <source>
        <strain evidence="4 5">15-R06ZXC-3</strain>
    </source>
</reference>
<dbReference type="InterPro" id="IPR001638">
    <property type="entry name" value="Solute-binding_3/MltF_N"/>
</dbReference>
<organism evidence="4 5">
    <name type="scientific">Thioclava arctica</name>
    <dbReference type="NCBI Taxonomy" id="3238301"/>
    <lineage>
        <taxon>Bacteria</taxon>
        <taxon>Pseudomonadati</taxon>
        <taxon>Pseudomonadota</taxon>
        <taxon>Alphaproteobacteria</taxon>
        <taxon>Rhodobacterales</taxon>
        <taxon>Paracoccaceae</taxon>
        <taxon>Thioclava</taxon>
    </lineage>
</organism>
<feature type="domain" description="Solute-binding protein family 3/N-terminal" evidence="3">
    <location>
        <begin position="35"/>
        <end position="254"/>
    </location>
</feature>
<dbReference type="SUPFAM" id="SSF53850">
    <property type="entry name" value="Periplasmic binding protein-like II"/>
    <property type="match status" value="1"/>
</dbReference>
<evidence type="ECO:0000313" key="4">
    <source>
        <dbReference type="EMBL" id="MEX1663127.1"/>
    </source>
</evidence>
<evidence type="ECO:0000259" key="3">
    <source>
        <dbReference type="SMART" id="SM00062"/>
    </source>
</evidence>